<proteinExistence type="predicted"/>
<evidence type="ECO:0000313" key="3">
    <source>
        <dbReference type="Proteomes" id="UP001560685"/>
    </source>
</evidence>
<dbReference type="CDD" id="cd07983">
    <property type="entry name" value="LPLAT_DUF374-like"/>
    <property type="match status" value="1"/>
</dbReference>
<dbReference type="EMBL" id="JBEHZE010000001">
    <property type="protein sequence ID" value="MEX6633226.1"/>
    <property type="molecule type" value="Genomic_DNA"/>
</dbReference>
<sequence>MLKRLARSSIILALASFAIGSYIRLVYRTTRWTLLGREHFQSAADGGKGVIITFWHGRLLMGAAIRRETGLPVYMLISAHRDGEIVARGVKGFGIEFIRGSASNPKKAGKNKHGASAIGQMIAALEKGSVVGFTPDGPRGPAKTVKPGVIKLAQMSGAPIVPAAYSVTRGKHMSSWDRFLLAAPFSKGYYLAGKPITVPHDASAADLENFRLDLETALKDVTHKVDALAGRCDAEKE</sequence>
<name>A0ABV3Z726_9PROT</name>
<dbReference type="RefSeq" id="WP_369313180.1">
    <property type="nucleotide sequence ID" value="NZ_JBEHZE010000001.1"/>
</dbReference>
<dbReference type="Pfam" id="PF04028">
    <property type="entry name" value="DUF374"/>
    <property type="match status" value="1"/>
</dbReference>
<reference evidence="2 3" key="1">
    <citation type="submission" date="2024-05" db="EMBL/GenBank/DDBJ databases">
        <title>Three bacterial strains, DH-69, EH-24, and ECK-19 isolated from coastal sediments.</title>
        <authorList>
            <person name="Ye Y.-Q."/>
            <person name="Du Z.-J."/>
        </authorList>
    </citation>
    <scope>NUCLEOTIDE SEQUENCE [LARGE SCALE GENOMIC DNA]</scope>
    <source>
        <strain evidence="2 3">ECK-19</strain>
    </source>
</reference>
<keyword evidence="2" id="KW-0012">Acyltransferase</keyword>
<protein>
    <submittedName>
        <fullName evidence="2">Lysophospholipid acyltransferase family protein</fullName>
    </submittedName>
</protein>
<keyword evidence="3" id="KW-1185">Reference proteome</keyword>
<feature type="domain" description="DUF374" evidence="1">
    <location>
        <begin position="69"/>
        <end position="142"/>
    </location>
</feature>
<gene>
    <name evidence="2" type="ORF">ABFZ84_06640</name>
</gene>
<comment type="caution">
    <text evidence="2">The sequence shown here is derived from an EMBL/GenBank/DDBJ whole genome shotgun (WGS) entry which is preliminary data.</text>
</comment>
<dbReference type="Proteomes" id="UP001560685">
    <property type="component" value="Unassembled WGS sequence"/>
</dbReference>
<dbReference type="SUPFAM" id="SSF69593">
    <property type="entry name" value="Glycerol-3-phosphate (1)-acyltransferase"/>
    <property type="match status" value="1"/>
</dbReference>
<accession>A0ABV3Z726</accession>
<dbReference type="GO" id="GO:0016746">
    <property type="term" value="F:acyltransferase activity"/>
    <property type="evidence" value="ECO:0007669"/>
    <property type="project" value="UniProtKB-KW"/>
</dbReference>
<keyword evidence="2" id="KW-0808">Transferase</keyword>
<evidence type="ECO:0000313" key="2">
    <source>
        <dbReference type="EMBL" id="MEX6633226.1"/>
    </source>
</evidence>
<evidence type="ECO:0000259" key="1">
    <source>
        <dbReference type="Pfam" id="PF04028"/>
    </source>
</evidence>
<organism evidence="2 3">
    <name type="scientific">Hyphococcus lacteus</name>
    <dbReference type="NCBI Taxonomy" id="3143536"/>
    <lineage>
        <taxon>Bacteria</taxon>
        <taxon>Pseudomonadati</taxon>
        <taxon>Pseudomonadota</taxon>
        <taxon>Alphaproteobacteria</taxon>
        <taxon>Parvularculales</taxon>
        <taxon>Parvularculaceae</taxon>
        <taxon>Hyphococcus</taxon>
    </lineage>
</organism>
<dbReference type="InterPro" id="IPR007172">
    <property type="entry name" value="DUF374"/>
</dbReference>